<dbReference type="GO" id="GO:0003723">
    <property type="term" value="F:RNA binding"/>
    <property type="evidence" value="ECO:0007669"/>
    <property type="project" value="InterPro"/>
</dbReference>
<protein>
    <recommendedName>
        <fullName evidence="2">Pentatricopeptide repeat-containing protein</fullName>
    </recommendedName>
</protein>
<dbReference type="AlphaFoldDB" id="A0A2P2P4Y3"/>
<accession>A0A2P2P4Y3</accession>
<reference evidence="1" key="1">
    <citation type="submission" date="2018-02" db="EMBL/GenBank/DDBJ databases">
        <title>Rhizophora mucronata_Transcriptome.</title>
        <authorList>
            <person name="Meera S.P."/>
            <person name="Sreeshan A."/>
            <person name="Augustine A."/>
        </authorList>
    </citation>
    <scope>NUCLEOTIDE SEQUENCE</scope>
    <source>
        <tissue evidence="1">Leaf</tissue>
    </source>
</reference>
<dbReference type="InterPro" id="IPR046848">
    <property type="entry name" value="E_motif"/>
</dbReference>
<proteinExistence type="predicted"/>
<dbReference type="PANTHER" id="PTHR47926:SF523">
    <property type="entry name" value="DYW DOMAIN-CONTAINING PROTEIN"/>
    <property type="match status" value="1"/>
</dbReference>
<dbReference type="GO" id="GO:0009451">
    <property type="term" value="P:RNA modification"/>
    <property type="evidence" value="ECO:0007669"/>
    <property type="project" value="InterPro"/>
</dbReference>
<organism evidence="1">
    <name type="scientific">Rhizophora mucronata</name>
    <name type="common">Asiatic mangrove</name>
    <dbReference type="NCBI Taxonomy" id="61149"/>
    <lineage>
        <taxon>Eukaryota</taxon>
        <taxon>Viridiplantae</taxon>
        <taxon>Streptophyta</taxon>
        <taxon>Embryophyta</taxon>
        <taxon>Tracheophyta</taxon>
        <taxon>Spermatophyta</taxon>
        <taxon>Magnoliopsida</taxon>
        <taxon>eudicotyledons</taxon>
        <taxon>Gunneridae</taxon>
        <taxon>Pentapetalae</taxon>
        <taxon>rosids</taxon>
        <taxon>fabids</taxon>
        <taxon>Malpighiales</taxon>
        <taxon>Rhizophoraceae</taxon>
        <taxon>Rhizophora</taxon>
    </lineage>
</organism>
<dbReference type="PANTHER" id="PTHR47926">
    <property type="entry name" value="PENTATRICOPEPTIDE REPEAT-CONTAINING PROTEIN"/>
    <property type="match status" value="1"/>
</dbReference>
<evidence type="ECO:0008006" key="2">
    <source>
        <dbReference type="Google" id="ProtNLM"/>
    </source>
</evidence>
<evidence type="ECO:0000313" key="1">
    <source>
        <dbReference type="EMBL" id="MBX49815.1"/>
    </source>
</evidence>
<dbReference type="InterPro" id="IPR046960">
    <property type="entry name" value="PPR_At4g14850-like_plant"/>
</dbReference>
<dbReference type="EMBL" id="GGEC01069331">
    <property type="protein sequence ID" value="MBX49815.1"/>
    <property type="molecule type" value="Transcribed_RNA"/>
</dbReference>
<dbReference type="Pfam" id="PF20431">
    <property type="entry name" value="E_motif"/>
    <property type="match status" value="1"/>
</dbReference>
<sequence>MPMEPSGGVWGALLGACRIHRNPEVAKVATTHLFELEPDVIGNHILLCNIYASAGRWEDASVVKKLMLEKGLKKNHACSWFETDEGVIHEFLCGGY</sequence>
<name>A0A2P2P4Y3_RHIMU</name>